<dbReference type="OrthoDB" id="9996895at2759"/>
<keyword evidence="10" id="KW-1185">Reference proteome</keyword>
<comment type="similarity">
    <text evidence="2">Belongs to the rad17/RAD24 family.</text>
</comment>
<evidence type="ECO:0000256" key="6">
    <source>
        <dbReference type="ARBA" id="ARBA00023242"/>
    </source>
</evidence>
<proteinExistence type="inferred from homology"/>
<feature type="compositionally biased region" description="Polar residues" evidence="8">
    <location>
        <begin position="201"/>
        <end position="220"/>
    </location>
</feature>
<dbReference type="Gene3D" id="1.10.8.60">
    <property type="match status" value="1"/>
</dbReference>
<dbReference type="InterPro" id="IPR027417">
    <property type="entry name" value="P-loop_NTPase"/>
</dbReference>
<feature type="compositionally biased region" description="Basic and acidic residues" evidence="8">
    <location>
        <begin position="159"/>
        <end position="170"/>
    </location>
</feature>
<evidence type="ECO:0000256" key="8">
    <source>
        <dbReference type="SAM" id="MobiDB-lite"/>
    </source>
</evidence>
<dbReference type="GO" id="GO:0003689">
    <property type="term" value="F:DNA clamp loader activity"/>
    <property type="evidence" value="ECO:0007669"/>
    <property type="project" value="TreeGrafter"/>
</dbReference>
<keyword evidence="4" id="KW-0227">DNA damage</keyword>
<feature type="region of interest" description="Disordered" evidence="8">
    <location>
        <begin position="1"/>
        <end position="88"/>
    </location>
</feature>
<keyword evidence="7" id="KW-0131">Cell cycle</keyword>
<feature type="compositionally biased region" description="Acidic residues" evidence="8">
    <location>
        <begin position="45"/>
        <end position="55"/>
    </location>
</feature>
<dbReference type="AlphaFoldDB" id="A0A835I1N0"/>
<dbReference type="PANTHER" id="PTHR12172">
    <property type="entry name" value="CELL CYCLE CHECKPOINT PROTEIN RAD17"/>
    <property type="match status" value="1"/>
</dbReference>
<evidence type="ECO:0000313" key="9">
    <source>
        <dbReference type="EMBL" id="KAF9608432.1"/>
    </source>
</evidence>
<reference evidence="9 10" key="1">
    <citation type="submission" date="2020-10" db="EMBL/GenBank/DDBJ databases">
        <title>The Coptis chinensis genome and diversification of protoberbering-type alkaloids.</title>
        <authorList>
            <person name="Wang B."/>
            <person name="Shu S."/>
            <person name="Song C."/>
            <person name="Liu Y."/>
        </authorList>
    </citation>
    <scope>NUCLEOTIDE SEQUENCE [LARGE SCALE GENOMIC DNA]</scope>
    <source>
        <strain evidence="9">HL-2020</strain>
        <tissue evidence="9">Leaf</tissue>
    </source>
</reference>
<dbReference type="GO" id="GO:0003682">
    <property type="term" value="F:chromatin binding"/>
    <property type="evidence" value="ECO:0007669"/>
    <property type="project" value="TreeGrafter"/>
</dbReference>
<keyword evidence="5" id="KW-0067">ATP-binding</keyword>
<sequence length="1205" mass="134254">MEGSAEPVFINNNHNSPDSDHKTPCRRRKLVQSTLFPHKSQENNNCDDVDKEEEESGKRKRGRPKRTTPPTIKAHPINGQEAGRKERSDFFLKVSEKKLQQKQQNVEGAEPCLQINVMEELTEAEKTGIMEAKNGNLADSEKQTPRRRFDQSTLYPHGSQEKGEVKYNIKEEDEEYCGSHSGGKRKRKGKGKTKHTPPSKDSINGQVALNGSTQTITNENRLQHNEQKDQEGADSPNGNEKTCIELESGHCKRTYRKKGQRDASPRKVSTPSPRKVPTPSKLKGPHCRRIMTDFNTKDVDIQSEHATEQMIDLRLEEKIAAEENARLFAGRQTHPFFSSWKVGKKTLGTSEATELESKQCSILRDGQSVSYHTVHVFEMPQVSASDWRNGAQMKLKFGAAMESLGLNKWSLEVPLGLNVKHIPEFPSTQPCKSSIRESDDDVIEVLPETCKDKSDGLKSEPCNVGVKDNSTASHRGADKTLILFEDVDAVFDEDRGLIASIQQIAETAKRPIILTSSSKDPLLPDQLDRVEVRFAVPLPEELSSLVYMVCGAEQADINPELLDQFIRCCQGDIRKIIMLLQFWCQGKTNKIDRRIQSTYGPPPFDVDAGHHILPKVIPWEFPCQLAELVEREITKSLPMVKENASLLDIVEEEEFSSQDMQEALGMNMEAKKEAMLNRNFSIQDGDEFSAQCDGLNDFSNSSGSPVAFIRRTARRGICTVFSSHSEDEIFTDNIPKDINALSLDLCNGGFPGVSHRSPAHTLAIQDYEDPSTGQLIHSERNLSIQNLFDSSPTETTQNLCETYKSVGFFDKTEINDGADISCVPESSFVPETEINLGAEFSNTVSCGHGAVDLETVSTKTAKSLDSLSLMLASSLHKVVRESNNSENILRSTCDVGAVLVHKDEEVGDSQHEHAESVSRGYQVMDECSRADFNVASTSWENSRCMGQASSVPEMWRRLHSCRADLKSLLTSEQRSASQIVKLACGLTDLISVSDLMSGRCQPFMSDFLEPSMVPSAELDMFCWLDVQVQMTSTIAQHGLCFFAKETAAQRLNSGIRSRVDLASEMIASTTNPTVLGNLLTKNSSRNHTSSSSRGSEIRLTGCDISLQREIKERLYNTIQTVVPSKVYLALKGVAFHEYISSLGQISKLEASRLTENINKTKLRCRRKRAARHYLSSGPLMLSEEDVSFLARHSCFSKIPLEVSQV</sequence>
<organism evidence="9 10">
    <name type="scientific">Coptis chinensis</name>
    <dbReference type="NCBI Taxonomy" id="261450"/>
    <lineage>
        <taxon>Eukaryota</taxon>
        <taxon>Viridiplantae</taxon>
        <taxon>Streptophyta</taxon>
        <taxon>Embryophyta</taxon>
        <taxon>Tracheophyta</taxon>
        <taxon>Spermatophyta</taxon>
        <taxon>Magnoliopsida</taxon>
        <taxon>Ranunculales</taxon>
        <taxon>Ranunculaceae</taxon>
        <taxon>Coptidoideae</taxon>
        <taxon>Coptis</taxon>
    </lineage>
</organism>
<keyword evidence="6" id="KW-0539">Nucleus</keyword>
<evidence type="ECO:0000256" key="4">
    <source>
        <dbReference type="ARBA" id="ARBA00022763"/>
    </source>
</evidence>
<dbReference type="GO" id="GO:0006281">
    <property type="term" value="P:DNA repair"/>
    <property type="evidence" value="ECO:0007669"/>
    <property type="project" value="InterPro"/>
</dbReference>
<comment type="subcellular location">
    <subcellularLocation>
        <location evidence="1">Nucleus</location>
    </subcellularLocation>
</comment>
<dbReference type="GO" id="GO:0005634">
    <property type="term" value="C:nucleus"/>
    <property type="evidence" value="ECO:0007669"/>
    <property type="project" value="UniProtKB-SubCell"/>
</dbReference>
<dbReference type="GO" id="GO:0005524">
    <property type="term" value="F:ATP binding"/>
    <property type="evidence" value="ECO:0007669"/>
    <property type="project" value="UniProtKB-KW"/>
</dbReference>
<dbReference type="GO" id="GO:0000077">
    <property type="term" value="P:DNA damage checkpoint signaling"/>
    <property type="evidence" value="ECO:0007669"/>
    <property type="project" value="TreeGrafter"/>
</dbReference>
<dbReference type="SUPFAM" id="SSF52540">
    <property type="entry name" value="P-loop containing nucleoside triphosphate hydrolases"/>
    <property type="match status" value="1"/>
</dbReference>
<accession>A0A835I1N0</accession>
<dbReference type="Proteomes" id="UP000631114">
    <property type="component" value="Unassembled WGS sequence"/>
</dbReference>
<feature type="compositionally biased region" description="Basic and acidic residues" evidence="8">
    <location>
        <begin position="221"/>
        <end position="231"/>
    </location>
</feature>
<dbReference type="Gene3D" id="3.40.50.300">
    <property type="entry name" value="P-loop containing nucleotide triphosphate hydrolases"/>
    <property type="match status" value="1"/>
</dbReference>
<evidence type="ECO:0000256" key="5">
    <source>
        <dbReference type="ARBA" id="ARBA00022840"/>
    </source>
</evidence>
<name>A0A835I1N0_9MAGN</name>
<keyword evidence="3" id="KW-0547">Nucleotide-binding</keyword>
<evidence type="ECO:0000256" key="3">
    <source>
        <dbReference type="ARBA" id="ARBA00022741"/>
    </source>
</evidence>
<gene>
    <name evidence="9" type="ORF">IFM89_009798</name>
</gene>
<dbReference type="EMBL" id="JADFTS010000004">
    <property type="protein sequence ID" value="KAF9608432.1"/>
    <property type="molecule type" value="Genomic_DNA"/>
</dbReference>
<dbReference type="PANTHER" id="PTHR12172:SF1">
    <property type="entry name" value="P-LOOP CONTAINING NUCLEOSIDE TRIPHOSPHATE HYDROLASES SUPERFAMILY PROTEIN"/>
    <property type="match status" value="1"/>
</dbReference>
<evidence type="ECO:0000313" key="10">
    <source>
        <dbReference type="Proteomes" id="UP000631114"/>
    </source>
</evidence>
<feature type="region of interest" description="Disordered" evidence="8">
    <location>
        <begin position="128"/>
        <end position="286"/>
    </location>
</feature>
<comment type="caution">
    <text evidence="9">The sequence shown here is derived from an EMBL/GenBank/DDBJ whole genome shotgun (WGS) entry which is preliminary data.</text>
</comment>
<feature type="compositionally biased region" description="Basic residues" evidence="8">
    <location>
        <begin position="182"/>
        <end position="197"/>
    </location>
</feature>
<dbReference type="InterPro" id="IPR004582">
    <property type="entry name" value="Checkpoint_prot_Rad17_Rad24"/>
</dbReference>
<dbReference type="GO" id="GO:0033314">
    <property type="term" value="P:mitotic DNA replication checkpoint signaling"/>
    <property type="evidence" value="ECO:0007669"/>
    <property type="project" value="TreeGrafter"/>
</dbReference>
<feature type="compositionally biased region" description="Basic and acidic residues" evidence="8">
    <location>
        <begin position="139"/>
        <end position="150"/>
    </location>
</feature>
<evidence type="ECO:0000256" key="2">
    <source>
        <dbReference type="ARBA" id="ARBA00006168"/>
    </source>
</evidence>
<evidence type="ECO:0000256" key="1">
    <source>
        <dbReference type="ARBA" id="ARBA00004123"/>
    </source>
</evidence>
<protein>
    <submittedName>
        <fullName evidence="9">Uncharacterized protein</fullName>
    </submittedName>
</protein>
<evidence type="ECO:0000256" key="7">
    <source>
        <dbReference type="ARBA" id="ARBA00023306"/>
    </source>
</evidence>